<gene>
    <name evidence="3" type="ORF">TD95_002467</name>
</gene>
<dbReference type="Pfam" id="PF08058">
    <property type="entry name" value="NPCC"/>
    <property type="match status" value="1"/>
</dbReference>
<comment type="caution">
    <text evidence="3">The sequence shown here is derived from an EMBL/GenBank/DDBJ whole genome shotgun (WGS) entry which is preliminary data.</text>
</comment>
<dbReference type="AlphaFoldDB" id="A0A0F4ZA64"/>
<sequence>MSSAPAHAALLTPVKKVAVERPVVESPGTWKHPRLDEIQRRRNASTFTEKNVRQIFLSLAALVILWAVDYISAAYFGPESLSQSTRWFFSWIFTFLHAAPIANIGVACLPLVRAKDTMADIPLSNEQRQLLGLPLCANAPAADVKINTPPRYSRTPSMAGFVNSRVGYGGSLLSDLNDLPASSNMLPLKSSQYAPMLSPLAYKSARSPNSTALSLVESPSAMKTTFGSSTATSPGMGPGNSLSNFSASLVSDVGSPSPSKRASVGLNSKWLYEKSRRQGSDWCQ</sequence>
<evidence type="ECO:0000256" key="2">
    <source>
        <dbReference type="SAM" id="Phobius"/>
    </source>
</evidence>
<organism evidence="3 4">
    <name type="scientific">Thielaviopsis punctulata</name>
    <dbReference type="NCBI Taxonomy" id="72032"/>
    <lineage>
        <taxon>Eukaryota</taxon>
        <taxon>Fungi</taxon>
        <taxon>Dikarya</taxon>
        <taxon>Ascomycota</taxon>
        <taxon>Pezizomycotina</taxon>
        <taxon>Sordariomycetes</taxon>
        <taxon>Hypocreomycetidae</taxon>
        <taxon>Microascales</taxon>
        <taxon>Ceratocystidaceae</taxon>
        <taxon>Thielaviopsis</taxon>
    </lineage>
</organism>
<dbReference type="OrthoDB" id="429932at2759"/>
<dbReference type="GO" id="GO:0030474">
    <property type="term" value="P:spindle pole body duplication"/>
    <property type="evidence" value="ECO:0007669"/>
    <property type="project" value="TreeGrafter"/>
</dbReference>
<feature type="compositionally biased region" description="Polar residues" evidence="1">
    <location>
        <begin position="244"/>
        <end position="260"/>
    </location>
</feature>
<reference evidence="3 4" key="1">
    <citation type="submission" date="2015-03" db="EMBL/GenBank/DDBJ databases">
        <authorList>
            <person name="Radwan O."/>
            <person name="Al-Naeli F.A."/>
            <person name="Rendon G.A."/>
            <person name="Fields C."/>
        </authorList>
    </citation>
    <scope>NUCLEOTIDE SEQUENCE [LARGE SCALE GENOMIC DNA]</scope>
    <source>
        <strain evidence="3">CR-DP1</strain>
    </source>
</reference>
<feature type="transmembrane region" description="Helical" evidence="2">
    <location>
        <begin position="55"/>
        <end position="76"/>
    </location>
</feature>
<evidence type="ECO:0000313" key="4">
    <source>
        <dbReference type="Proteomes" id="UP000033483"/>
    </source>
</evidence>
<keyword evidence="2" id="KW-0472">Membrane</keyword>
<keyword evidence="4" id="KW-1185">Reference proteome</keyword>
<protein>
    <recommendedName>
        <fullName evidence="5">Nucleoporin POM34</fullName>
    </recommendedName>
</protein>
<evidence type="ECO:0000256" key="1">
    <source>
        <dbReference type="SAM" id="MobiDB-lite"/>
    </source>
</evidence>
<dbReference type="EMBL" id="LAEV01001908">
    <property type="protein sequence ID" value="KKA27056.1"/>
    <property type="molecule type" value="Genomic_DNA"/>
</dbReference>
<proteinExistence type="predicted"/>
<dbReference type="PANTHER" id="PTHR28003:SF1">
    <property type="entry name" value="NUCLEOPORIN POM34"/>
    <property type="match status" value="1"/>
</dbReference>
<keyword evidence="2" id="KW-1133">Transmembrane helix</keyword>
<accession>A0A0F4ZA64</accession>
<evidence type="ECO:0000313" key="3">
    <source>
        <dbReference type="EMBL" id="KKA27056.1"/>
    </source>
</evidence>
<dbReference type="GO" id="GO:0006606">
    <property type="term" value="P:protein import into nucleus"/>
    <property type="evidence" value="ECO:0007669"/>
    <property type="project" value="TreeGrafter"/>
</dbReference>
<dbReference type="PANTHER" id="PTHR28003">
    <property type="entry name" value="NUCLEOPORIN POM34"/>
    <property type="match status" value="1"/>
</dbReference>
<feature type="transmembrane region" description="Helical" evidence="2">
    <location>
        <begin position="88"/>
        <end position="112"/>
    </location>
</feature>
<dbReference type="GO" id="GO:0005640">
    <property type="term" value="C:nuclear outer membrane"/>
    <property type="evidence" value="ECO:0007669"/>
    <property type="project" value="TreeGrafter"/>
</dbReference>
<dbReference type="InterPro" id="IPR012578">
    <property type="entry name" value="Nucl_pore_cmplx"/>
</dbReference>
<feature type="region of interest" description="Disordered" evidence="1">
    <location>
        <begin position="244"/>
        <end position="266"/>
    </location>
</feature>
<dbReference type="Proteomes" id="UP000033483">
    <property type="component" value="Unassembled WGS sequence"/>
</dbReference>
<evidence type="ECO:0008006" key="5">
    <source>
        <dbReference type="Google" id="ProtNLM"/>
    </source>
</evidence>
<name>A0A0F4ZA64_9PEZI</name>
<keyword evidence="2" id="KW-0812">Transmembrane</keyword>
<dbReference type="GO" id="GO:0070762">
    <property type="term" value="C:nuclear pore transmembrane ring"/>
    <property type="evidence" value="ECO:0007669"/>
    <property type="project" value="TreeGrafter"/>
</dbReference>